<organism evidence="1 2">
    <name type="scientific">Racocetra persica</name>
    <dbReference type="NCBI Taxonomy" id="160502"/>
    <lineage>
        <taxon>Eukaryota</taxon>
        <taxon>Fungi</taxon>
        <taxon>Fungi incertae sedis</taxon>
        <taxon>Mucoromycota</taxon>
        <taxon>Glomeromycotina</taxon>
        <taxon>Glomeromycetes</taxon>
        <taxon>Diversisporales</taxon>
        <taxon>Gigasporaceae</taxon>
        <taxon>Racocetra</taxon>
    </lineage>
</organism>
<proteinExistence type="predicted"/>
<protein>
    <submittedName>
        <fullName evidence="1">33864_t:CDS:1</fullName>
    </submittedName>
</protein>
<comment type="caution">
    <text evidence="1">The sequence shown here is derived from an EMBL/GenBank/DDBJ whole genome shotgun (WGS) entry which is preliminary data.</text>
</comment>
<dbReference type="Proteomes" id="UP000789920">
    <property type="component" value="Unassembled WGS sequence"/>
</dbReference>
<keyword evidence="2" id="KW-1185">Reference proteome</keyword>
<evidence type="ECO:0000313" key="2">
    <source>
        <dbReference type="Proteomes" id="UP000789920"/>
    </source>
</evidence>
<name>A0ACA9R9P0_9GLOM</name>
<accession>A0ACA9R9P0</accession>
<dbReference type="EMBL" id="CAJVQC010046470">
    <property type="protein sequence ID" value="CAG8783062.1"/>
    <property type="molecule type" value="Genomic_DNA"/>
</dbReference>
<sequence>MGNKSSKSRPTHIFRTRKPSKIIFRSIHGRRFHNDVNSKYILPNDDEEVDRLQLQHFLYRTIWNGNYSAPVTELLERGNCNVLDSTTYSKSRFIGIDISPMFPTGIKPPNLTFHTANVLKGLPFPDDHFDFVYMRFLIIAFTEDEWTTVISELIRVVKPGGWIELMEGNMEFEGEGACAQVLMDA</sequence>
<reference evidence="1" key="1">
    <citation type="submission" date="2021-06" db="EMBL/GenBank/DDBJ databases">
        <authorList>
            <person name="Kallberg Y."/>
            <person name="Tangrot J."/>
            <person name="Rosling A."/>
        </authorList>
    </citation>
    <scope>NUCLEOTIDE SEQUENCE</scope>
    <source>
        <strain evidence="1">MA461A</strain>
    </source>
</reference>
<evidence type="ECO:0000313" key="1">
    <source>
        <dbReference type="EMBL" id="CAG8783062.1"/>
    </source>
</evidence>
<feature type="non-terminal residue" evidence="1">
    <location>
        <position position="185"/>
    </location>
</feature>
<gene>
    <name evidence="1" type="ORF">RPERSI_LOCUS17890</name>
</gene>